<proteinExistence type="inferred from homology"/>
<accession>A0AAD3UH93</accession>
<dbReference type="EMBL" id="DACTUL010000060">
    <property type="protein sequence ID" value="HAT6346585.1"/>
    <property type="molecule type" value="Genomic_DNA"/>
</dbReference>
<dbReference type="AlphaFoldDB" id="A0AAD3UH93"/>
<dbReference type="RefSeq" id="WP_042065208.1">
    <property type="nucleotide sequence ID" value="NZ_CP016990.1"/>
</dbReference>
<dbReference type="CDD" id="cd00254">
    <property type="entry name" value="LT-like"/>
    <property type="match status" value="1"/>
</dbReference>
<feature type="domain" description="Transglycosylase SLT" evidence="3">
    <location>
        <begin position="164"/>
        <end position="268"/>
    </location>
</feature>
<dbReference type="Gene3D" id="1.25.40.10">
    <property type="entry name" value="Tetratricopeptide repeat domain"/>
    <property type="match status" value="1"/>
</dbReference>
<gene>
    <name evidence="4" type="ORF">JAJ28_004400</name>
</gene>
<evidence type="ECO:0000256" key="2">
    <source>
        <dbReference type="SAM" id="SignalP"/>
    </source>
</evidence>
<protein>
    <submittedName>
        <fullName evidence="4">Lytic transglycosylase domain-containing protein</fullName>
    </submittedName>
</protein>
<dbReference type="SUPFAM" id="SSF81901">
    <property type="entry name" value="HCP-like"/>
    <property type="match status" value="1"/>
</dbReference>
<dbReference type="PANTHER" id="PTHR37423">
    <property type="entry name" value="SOLUBLE LYTIC MUREIN TRANSGLYCOSYLASE-RELATED"/>
    <property type="match status" value="1"/>
</dbReference>
<dbReference type="Gene3D" id="1.10.530.10">
    <property type="match status" value="1"/>
</dbReference>
<sequence>MSSSSENRLFLLLFLSLLLAGTGQAAAQSRDFRQAPKALSALKKGQQAQSQGNLTQAIHFYCAAATTGNPEGYFRIGRLLATGPGSVRNPRMANAYLAMAIRLGNQQAARYYNSRVGNAVMGDQCGSGVGGSGGYFAAIPTTPFNLEAYLARQSPAKQKLANMLRHAAKRHRIDERLVLAIAIAESNLDSRAVSPKNAQGLMQLIPETQQRFGVTRPFDPEQNIKGGVAYLKWLHTHFDGNWTLMSAAYNAGEKSVEQYGGIPPYQETQQYVRRVLYFAGHKQP</sequence>
<keyword evidence="2" id="KW-0732">Signal</keyword>
<feature type="chain" id="PRO_5041897839" evidence="2">
    <location>
        <begin position="26"/>
        <end position="284"/>
    </location>
</feature>
<reference evidence="4" key="2">
    <citation type="submission" date="2020-01" db="EMBL/GenBank/DDBJ databases">
        <authorList>
            <consortium name="NCBI Pathogen Detection Project"/>
        </authorList>
    </citation>
    <scope>NUCLEOTIDE SEQUENCE</scope>
    <source>
        <strain evidence="4">OLC2673_Aeromonas</strain>
    </source>
</reference>
<evidence type="ECO:0000256" key="1">
    <source>
        <dbReference type="ARBA" id="ARBA00007734"/>
    </source>
</evidence>
<comment type="caution">
    <text evidence="4">The sequence shown here is derived from an EMBL/GenBank/DDBJ whole genome shotgun (WGS) entry which is preliminary data.</text>
</comment>
<evidence type="ECO:0000259" key="3">
    <source>
        <dbReference type="Pfam" id="PF01464"/>
    </source>
</evidence>
<dbReference type="InterPro" id="IPR008258">
    <property type="entry name" value="Transglycosylase_SLT_dom_1"/>
</dbReference>
<dbReference type="Pfam" id="PF01464">
    <property type="entry name" value="SLT"/>
    <property type="match status" value="1"/>
</dbReference>
<feature type="signal peptide" evidence="2">
    <location>
        <begin position="1"/>
        <end position="25"/>
    </location>
</feature>
<dbReference type="InterPro" id="IPR011990">
    <property type="entry name" value="TPR-like_helical_dom_sf"/>
</dbReference>
<name>A0AAD3UH93_AERHY</name>
<dbReference type="Proteomes" id="UP000859505">
    <property type="component" value="Unassembled WGS sequence"/>
</dbReference>
<comment type="similarity">
    <text evidence="1">Belongs to the transglycosylase Slt family.</text>
</comment>
<evidence type="ECO:0000313" key="4">
    <source>
        <dbReference type="EMBL" id="HAT6346585.1"/>
    </source>
</evidence>
<organism evidence="4 5">
    <name type="scientific">Aeromonas hydrophila</name>
    <dbReference type="NCBI Taxonomy" id="644"/>
    <lineage>
        <taxon>Bacteria</taxon>
        <taxon>Pseudomonadati</taxon>
        <taxon>Pseudomonadota</taxon>
        <taxon>Gammaproteobacteria</taxon>
        <taxon>Aeromonadales</taxon>
        <taxon>Aeromonadaceae</taxon>
        <taxon>Aeromonas</taxon>
    </lineage>
</organism>
<dbReference type="InterPro" id="IPR023346">
    <property type="entry name" value="Lysozyme-like_dom_sf"/>
</dbReference>
<reference evidence="4" key="1">
    <citation type="journal article" date="2018" name="Genome Biol.">
        <title>SKESA: strategic k-mer extension for scrupulous assemblies.</title>
        <authorList>
            <person name="Souvorov A."/>
            <person name="Agarwala R."/>
            <person name="Lipman D.J."/>
        </authorList>
    </citation>
    <scope>NUCLEOTIDE SEQUENCE</scope>
    <source>
        <strain evidence="4">OLC2673_Aeromonas</strain>
    </source>
</reference>
<dbReference type="PANTHER" id="PTHR37423:SF2">
    <property type="entry name" value="MEMBRANE-BOUND LYTIC MUREIN TRANSGLYCOSYLASE C"/>
    <property type="match status" value="1"/>
</dbReference>
<evidence type="ECO:0000313" key="5">
    <source>
        <dbReference type="Proteomes" id="UP000859505"/>
    </source>
</evidence>
<dbReference type="SUPFAM" id="SSF53955">
    <property type="entry name" value="Lysozyme-like"/>
    <property type="match status" value="1"/>
</dbReference>